<organism evidence="2 3">
    <name type="scientific">Jatrophihabitans telluris</name>
    <dbReference type="NCBI Taxonomy" id="2038343"/>
    <lineage>
        <taxon>Bacteria</taxon>
        <taxon>Bacillati</taxon>
        <taxon>Actinomycetota</taxon>
        <taxon>Actinomycetes</taxon>
        <taxon>Jatrophihabitantales</taxon>
        <taxon>Jatrophihabitantaceae</taxon>
        <taxon>Jatrophihabitans</taxon>
    </lineage>
</organism>
<proteinExistence type="predicted"/>
<name>A0ABY4R304_9ACTN</name>
<protein>
    <submittedName>
        <fullName evidence="2">Uncharacterized protein</fullName>
    </submittedName>
</protein>
<dbReference type="Proteomes" id="UP001056336">
    <property type="component" value="Chromosome"/>
</dbReference>
<accession>A0ABY4R304</accession>
<reference evidence="2" key="1">
    <citation type="journal article" date="2018" name="Int. J. Syst. Evol. Microbiol.">
        <title>Jatrophihabitans telluris sp. nov., isolated from sediment soil of lava forest wetlands and the emended description of the genus Jatrophihabitans.</title>
        <authorList>
            <person name="Lee K.C."/>
            <person name="Suh M.K."/>
            <person name="Eom M.K."/>
            <person name="Kim K.K."/>
            <person name="Kim J.S."/>
            <person name="Kim D.S."/>
            <person name="Ko S.H."/>
            <person name="Shin Y.K."/>
            <person name="Lee J.S."/>
        </authorList>
    </citation>
    <scope>NUCLEOTIDE SEQUENCE</scope>
    <source>
        <strain evidence="2">N237</strain>
    </source>
</reference>
<keyword evidence="1" id="KW-0732">Signal</keyword>
<evidence type="ECO:0000256" key="1">
    <source>
        <dbReference type="SAM" id="SignalP"/>
    </source>
</evidence>
<dbReference type="EMBL" id="CP097332">
    <property type="protein sequence ID" value="UQX89631.1"/>
    <property type="molecule type" value="Genomic_DNA"/>
</dbReference>
<gene>
    <name evidence="2" type="ORF">M6D93_06405</name>
</gene>
<feature type="signal peptide" evidence="1">
    <location>
        <begin position="1"/>
        <end position="19"/>
    </location>
</feature>
<reference evidence="2" key="2">
    <citation type="submission" date="2022-05" db="EMBL/GenBank/DDBJ databases">
        <authorList>
            <person name="Kim J.-S."/>
            <person name="Lee K."/>
            <person name="Suh M."/>
            <person name="Eom M."/>
            <person name="Kim J.-S."/>
            <person name="Kim D.-S."/>
            <person name="Ko S.-H."/>
            <person name="Shin Y."/>
            <person name="Lee J.-S."/>
        </authorList>
    </citation>
    <scope>NUCLEOTIDE SEQUENCE</scope>
    <source>
        <strain evidence="2">N237</strain>
    </source>
</reference>
<keyword evidence="3" id="KW-1185">Reference proteome</keyword>
<sequence>MAGALVVAVALASVAIFIAAHKTQGRARNQAAPGAPVSASAQPSAATLTLLNGKVTEDQPPAGTTATISEDAALALYNKFANKSDKQPTSSLVLFTDQTYGGDAPLGSPARAPYNRVLAWDFLVTGVQGGGINSGGYDPGSTPSPRPLSTSANCDYHYIINATTGDDMESWITCPAG</sequence>
<evidence type="ECO:0000313" key="2">
    <source>
        <dbReference type="EMBL" id="UQX89631.1"/>
    </source>
</evidence>
<evidence type="ECO:0000313" key="3">
    <source>
        <dbReference type="Proteomes" id="UP001056336"/>
    </source>
</evidence>
<feature type="chain" id="PRO_5045425393" evidence="1">
    <location>
        <begin position="20"/>
        <end position="177"/>
    </location>
</feature>
<dbReference type="RefSeq" id="WP_249773527.1">
    <property type="nucleotide sequence ID" value="NZ_CP097332.1"/>
</dbReference>